<dbReference type="AlphaFoldDB" id="A0A4Y2ECP7"/>
<comment type="caution">
    <text evidence="1">The sequence shown here is derived from an EMBL/GenBank/DDBJ whole genome shotgun (WGS) entry which is preliminary data.</text>
</comment>
<dbReference type="EMBL" id="BGPR01000547">
    <property type="protein sequence ID" value="GBM25818.1"/>
    <property type="molecule type" value="Genomic_DNA"/>
</dbReference>
<evidence type="ECO:0000313" key="2">
    <source>
        <dbReference type="Proteomes" id="UP000499080"/>
    </source>
</evidence>
<keyword evidence="2" id="KW-1185">Reference proteome</keyword>
<organism evidence="1 2">
    <name type="scientific">Araneus ventricosus</name>
    <name type="common">Orbweaver spider</name>
    <name type="synonym">Epeira ventricosa</name>
    <dbReference type="NCBI Taxonomy" id="182803"/>
    <lineage>
        <taxon>Eukaryota</taxon>
        <taxon>Metazoa</taxon>
        <taxon>Ecdysozoa</taxon>
        <taxon>Arthropoda</taxon>
        <taxon>Chelicerata</taxon>
        <taxon>Arachnida</taxon>
        <taxon>Araneae</taxon>
        <taxon>Araneomorphae</taxon>
        <taxon>Entelegynae</taxon>
        <taxon>Araneoidea</taxon>
        <taxon>Araneidae</taxon>
        <taxon>Araneus</taxon>
    </lineage>
</organism>
<protein>
    <submittedName>
        <fullName evidence="1">Uncharacterized protein</fullName>
    </submittedName>
</protein>
<sequence length="81" mass="9210">MCTETFQTSLAGIKYRIARPCQKEELDDVMKKRETKTNRLFNEGEMNLYRFPSPTGAAHMWGQTNEVGRPGFALSILPEDG</sequence>
<evidence type="ECO:0000313" key="1">
    <source>
        <dbReference type="EMBL" id="GBM25818.1"/>
    </source>
</evidence>
<accession>A0A4Y2ECP7</accession>
<gene>
    <name evidence="1" type="ORF">AVEN_228281_1</name>
</gene>
<dbReference type="Proteomes" id="UP000499080">
    <property type="component" value="Unassembled WGS sequence"/>
</dbReference>
<name>A0A4Y2ECP7_ARAVE</name>
<proteinExistence type="predicted"/>
<reference evidence="1 2" key="1">
    <citation type="journal article" date="2019" name="Sci. Rep.">
        <title>Orb-weaving spider Araneus ventricosus genome elucidates the spidroin gene catalogue.</title>
        <authorList>
            <person name="Kono N."/>
            <person name="Nakamura H."/>
            <person name="Ohtoshi R."/>
            <person name="Moran D.A.P."/>
            <person name="Shinohara A."/>
            <person name="Yoshida Y."/>
            <person name="Fujiwara M."/>
            <person name="Mori M."/>
            <person name="Tomita M."/>
            <person name="Arakawa K."/>
        </authorList>
    </citation>
    <scope>NUCLEOTIDE SEQUENCE [LARGE SCALE GENOMIC DNA]</scope>
</reference>